<keyword evidence="3 6" id="KW-0812">Transmembrane</keyword>
<dbReference type="EMBL" id="NEXX01000002">
    <property type="protein sequence ID" value="OUY07727.1"/>
    <property type="molecule type" value="Genomic_DNA"/>
</dbReference>
<feature type="transmembrane region" description="Helical" evidence="6">
    <location>
        <begin position="39"/>
        <end position="64"/>
    </location>
</feature>
<protein>
    <submittedName>
        <fullName evidence="7">Threonine export protein RhtC</fullName>
    </submittedName>
</protein>
<proteinExistence type="predicted"/>
<dbReference type="OrthoDB" id="581870at2"/>
<evidence type="ECO:0000313" key="8">
    <source>
        <dbReference type="Proteomes" id="UP000196536"/>
    </source>
</evidence>
<evidence type="ECO:0000256" key="1">
    <source>
        <dbReference type="ARBA" id="ARBA00004651"/>
    </source>
</evidence>
<evidence type="ECO:0000256" key="3">
    <source>
        <dbReference type="ARBA" id="ARBA00022692"/>
    </source>
</evidence>
<organism evidence="7 8">
    <name type="scientific">Acinetobacter populi</name>
    <dbReference type="NCBI Taxonomy" id="1582270"/>
    <lineage>
        <taxon>Bacteria</taxon>
        <taxon>Pseudomonadati</taxon>
        <taxon>Pseudomonadota</taxon>
        <taxon>Gammaproteobacteria</taxon>
        <taxon>Moraxellales</taxon>
        <taxon>Moraxellaceae</taxon>
        <taxon>Acinetobacter</taxon>
    </lineage>
</organism>
<keyword evidence="5 6" id="KW-0472">Membrane</keyword>
<evidence type="ECO:0000256" key="5">
    <source>
        <dbReference type="ARBA" id="ARBA00023136"/>
    </source>
</evidence>
<feature type="transmembrane region" description="Helical" evidence="6">
    <location>
        <begin position="183"/>
        <end position="203"/>
    </location>
</feature>
<comment type="caution">
    <text evidence="7">The sequence shown here is derived from an EMBL/GenBank/DDBJ whole genome shotgun (WGS) entry which is preliminary data.</text>
</comment>
<feature type="transmembrane region" description="Helical" evidence="6">
    <location>
        <begin position="151"/>
        <end position="171"/>
    </location>
</feature>
<evidence type="ECO:0000256" key="4">
    <source>
        <dbReference type="ARBA" id="ARBA00022989"/>
    </source>
</evidence>
<feature type="transmembrane region" description="Helical" evidence="6">
    <location>
        <begin position="73"/>
        <end position="94"/>
    </location>
</feature>
<keyword evidence="8" id="KW-1185">Reference proteome</keyword>
<evidence type="ECO:0000313" key="7">
    <source>
        <dbReference type="EMBL" id="OUY07727.1"/>
    </source>
</evidence>
<evidence type="ECO:0000256" key="6">
    <source>
        <dbReference type="SAM" id="Phobius"/>
    </source>
</evidence>
<keyword evidence="4 6" id="KW-1133">Transmembrane helix</keyword>
<dbReference type="Proteomes" id="UP000196536">
    <property type="component" value="Unassembled WGS sequence"/>
</dbReference>
<dbReference type="Pfam" id="PF01810">
    <property type="entry name" value="LysE"/>
    <property type="match status" value="1"/>
</dbReference>
<dbReference type="PANTHER" id="PTHR30086">
    <property type="entry name" value="ARGININE EXPORTER PROTEIN ARGO"/>
    <property type="match status" value="1"/>
</dbReference>
<evidence type="ECO:0000256" key="2">
    <source>
        <dbReference type="ARBA" id="ARBA00022475"/>
    </source>
</evidence>
<feature type="transmembrane region" description="Helical" evidence="6">
    <location>
        <begin position="128"/>
        <end position="145"/>
    </location>
</feature>
<reference evidence="7 8" key="1">
    <citation type="submission" date="2017-05" db="EMBL/GenBank/DDBJ databases">
        <title>Acinetobacter populi ANC 5415 (= PBJ7), whole genome shotgun sequencing project.</title>
        <authorList>
            <person name="Nemec A."/>
            <person name="Radolfova-Krizova L."/>
        </authorList>
    </citation>
    <scope>NUCLEOTIDE SEQUENCE [LARGE SCALE GENOMIC DNA]</scope>
    <source>
        <strain evidence="7 8">PBJ7</strain>
    </source>
</reference>
<accession>A0A1Z9YZX0</accession>
<dbReference type="GO" id="GO:0005886">
    <property type="term" value="C:plasma membrane"/>
    <property type="evidence" value="ECO:0007669"/>
    <property type="project" value="UniProtKB-SubCell"/>
</dbReference>
<keyword evidence="2" id="KW-1003">Cell membrane</keyword>
<dbReference type="InterPro" id="IPR001123">
    <property type="entry name" value="LeuE-type"/>
</dbReference>
<name>A0A1Z9YZX0_9GAMM</name>
<dbReference type="AlphaFoldDB" id="A0A1Z9YZX0"/>
<dbReference type="PANTHER" id="PTHR30086:SF19">
    <property type="entry name" value="THREONINE EFFLUX PROTEIN"/>
    <property type="match status" value="1"/>
</dbReference>
<dbReference type="GO" id="GO:0015171">
    <property type="term" value="F:amino acid transmembrane transporter activity"/>
    <property type="evidence" value="ECO:0007669"/>
    <property type="project" value="TreeGrafter"/>
</dbReference>
<sequence>MFMALMTLVFIHLCALITPGPDFFLVSQTAISHSRKDSFYVVMGISCSVMVWALLALLGLNIIFEKMAWLRQVLFILGGIYLCYLGLQMLRAAFAKKSDQTPAALILPQSGVLFFLKGFLTNLSNPKAVIYFGSVFSLFLVNPKLEGLHALLLFIVTIETVIWFSLVMLVFSMPSFKAAYENAARWIDGISGGIFTSFGLYLIGHK</sequence>
<gene>
    <name evidence="7" type="ORF">CAP51_08305</name>
</gene>
<comment type="subcellular location">
    <subcellularLocation>
        <location evidence="1">Cell membrane</location>
        <topology evidence="1">Multi-pass membrane protein</topology>
    </subcellularLocation>
</comment>
<dbReference type="RefSeq" id="WP_087620274.1">
    <property type="nucleotide sequence ID" value="NZ_NEXX01000002.1"/>
</dbReference>